<feature type="compositionally biased region" description="Low complexity" evidence="1">
    <location>
        <begin position="25"/>
        <end position="40"/>
    </location>
</feature>
<name>A0A481YZC4_9VIRU</name>
<dbReference type="Gene3D" id="3.30.470.30">
    <property type="entry name" value="DNA ligase/mRNA capping enzyme"/>
    <property type="match status" value="1"/>
</dbReference>
<organism evidence="2">
    <name type="scientific">Mimivirus LCMiAC01</name>
    <dbReference type="NCBI Taxonomy" id="2506608"/>
    <lineage>
        <taxon>Viruses</taxon>
        <taxon>Varidnaviria</taxon>
        <taxon>Bamfordvirae</taxon>
        <taxon>Nucleocytoviricota</taxon>
        <taxon>Megaviricetes</taxon>
        <taxon>Imitervirales</taxon>
        <taxon>Mimiviridae</taxon>
        <taxon>Klosneuvirinae</taxon>
    </lineage>
</organism>
<evidence type="ECO:0000313" key="2">
    <source>
        <dbReference type="EMBL" id="QBK88602.1"/>
    </source>
</evidence>
<evidence type="ECO:0000256" key="1">
    <source>
        <dbReference type="SAM" id="MobiDB-lite"/>
    </source>
</evidence>
<reference evidence="2" key="1">
    <citation type="journal article" date="2019" name="MBio">
        <title>Virus Genomes from Deep Sea Sediments Expand the Ocean Megavirome and Support Independent Origins of Viral Gigantism.</title>
        <authorList>
            <person name="Backstrom D."/>
            <person name="Yutin N."/>
            <person name="Jorgensen S.L."/>
            <person name="Dharamshi J."/>
            <person name="Homa F."/>
            <person name="Zaremba-Niedwiedzka K."/>
            <person name="Spang A."/>
            <person name="Wolf Y.I."/>
            <person name="Koonin E.V."/>
            <person name="Ettema T.J."/>
        </authorList>
    </citation>
    <scope>NUCLEOTIDE SEQUENCE</scope>
</reference>
<sequence length="447" mass="53453">MNSNNRYDRDNHRYNYKQNDRYNDDNNNNNNNNNRYNNNNSHSNDLEYGKKRTNYRSYSRGRNFRPRRYNRDNRYNGSNYGNYGNYGKDNNYRHNIRNNGNNNTYITDNIIKQKVVDYIYKTIDISKYKYSLIEFEHDLHKIKEDTYYISPNYNGINSLLVFIKIMDKYYSFSLDRKTLSYNRKYLDINRVKMKRIKIRLNKEIFNGTIMDGIILYNNEKIKKNIFIINDMYQFDGKDMKHKKITNKMKNISAYLNSEYKKDDSINTIRLIPNTVFNMKDINELVNVYIPNSKYKNTIKGIAYYPEKSGTKLIYLYNNCSKDIKQVENTKASIKKPIRPSKISVKDNITAVFRIKKTDIPDVYKLQLTKKITKNGKKYRKYKKYGIAYVSTAECSFFCKDMFNSIGSNIALVKCKYSTENNKWIPYEQAKDNKYPDTYSDVKNRIAN</sequence>
<proteinExistence type="predicted"/>
<dbReference type="EMBL" id="MK500393">
    <property type="protein sequence ID" value="QBK88602.1"/>
    <property type="molecule type" value="Genomic_DNA"/>
</dbReference>
<gene>
    <name evidence="2" type="ORF">LCMiAC01_02790</name>
</gene>
<protein>
    <submittedName>
        <fullName evidence="2">Uncharacterized protein</fullName>
    </submittedName>
</protein>
<feature type="region of interest" description="Disordered" evidence="1">
    <location>
        <begin position="1"/>
        <end position="86"/>
    </location>
</feature>
<accession>A0A481YZC4</accession>
<feature type="compositionally biased region" description="Basic and acidic residues" evidence="1">
    <location>
        <begin position="1"/>
        <end position="24"/>
    </location>
</feature>
<feature type="compositionally biased region" description="Low complexity" evidence="1">
    <location>
        <begin position="75"/>
        <end position="86"/>
    </location>
</feature>
<dbReference type="SUPFAM" id="SSF56091">
    <property type="entry name" value="DNA ligase/mRNA capping enzyme, catalytic domain"/>
    <property type="match status" value="1"/>
</dbReference>